<name>A0ABY8UJ71_TETOB</name>
<dbReference type="Pfam" id="PF13532">
    <property type="entry name" value="2OG-FeII_Oxy_2"/>
    <property type="match status" value="1"/>
</dbReference>
<dbReference type="PANTHER" id="PTHR12463:SF1">
    <property type="entry name" value="2-OXOGLUTARATE AND FE-DEPENDENT OXYGENASE FAMILY PROTEIN"/>
    <property type="match status" value="1"/>
</dbReference>
<accession>A0ABY8UJ71</accession>
<dbReference type="InterPro" id="IPR032857">
    <property type="entry name" value="ALKBH4"/>
</dbReference>
<proteinExistence type="inferred from homology"/>
<dbReference type="SUPFAM" id="SSF51197">
    <property type="entry name" value="Clavaminate synthase-like"/>
    <property type="match status" value="1"/>
</dbReference>
<dbReference type="EMBL" id="CP126220">
    <property type="protein sequence ID" value="WIA21419.1"/>
    <property type="molecule type" value="Genomic_DNA"/>
</dbReference>
<feature type="domain" description="Fe2OG dioxygenase" evidence="2">
    <location>
        <begin position="105"/>
        <end position="250"/>
    </location>
</feature>
<evidence type="ECO:0000313" key="4">
    <source>
        <dbReference type="Proteomes" id="UP001244341"/>
    </source>
</evidence>
<dbReference type="PROSITE" id="PS51471">
    <property type="entry name" value="FE2OG_OXY"/>
    <property type="match status" value="1"/>
</dbReference>
<dbReference type="PANTHER" id="PTHR12463">
    <property type="entry name" value="OXYGENASE-RELATED"/>
    <property type="match status" value="1"/>
</dbReference>
<evidence type="ECO:0000256" key="1">
    <source>
        <dbReference type="ARBA" id="ARBA00007879"/>
    </source>
</evidence>
<sequence>MVKFAELEQPKQVQQHLPVALTAAQAGIPGLQLHPEFITPEQEAALLQHIEQQPWQQLSKRRVQHYGFCFDYSQRGVDAQQRLGPLPEWVQLVVQRMEALPDVLPLDQLTVNEYTPGVGLSAHIDTHSAFSGAILSLSLAGGCIMEFRRPVGSSSSSSAANGSSMTPIAAAGAAAAAAGDGGGDSSSSSAGEAALQQVQVYLPPRALLVMGGESRYAWQHYIPHRKADWVNGQLLPRAARRVSLTFRQVRGRPCACAFPQFCDSQLAPPDSVVERKSHPADSGWMWMLLFMALVYQCCRVEQ</sequence>
<dbReference type="InterPro" id="IPR027450">
    <property type="entry name" value="AlkB-like"/>
</dbReference>
<dbReference type="InterPro" id="IPR005123">
    <property type="entry name" value="Oxoglu/Fe-dep_dioxygenase_dom"/>
</dbReference>
<comment type="similarity">
    <text evidence="1">Belongs to the alkB family.</text>
</comment>
<evidence type="ECO:0000313" key="3">
    <source>
        <dbReference type="EMBL" id="WIA21419.1"/>
    </source>
</evidence>
<organism evidence="3 4">
    <name type="scientific">Tetradesmus obliquus</name>
    <name type="common">Green alga</name>
    <name type="synonym">Acutodesmus obliquus</name>
    <dbReference type="NCBI Taxonomy" id="3088"/>
    <lineage>
        <taxon>Eukaryota</taxon>
        <taxon>Viridiplantae</taxon>
        <taxon>Chlorophyta</taxon>
        <taxon>core chlorophytes</taxon>
        <taxon>Chlorophyceae</taxon>
        <taxon>CS clade</taxon>
        <taxon>Sphaeropleales</taxon>
        <taxon>Scenedesmaceae</taxon>
        <taxon>Tetradesmus</taxon>
    </lineage>
</organism>
<keyword evidence="4" id="KW-1185">Reference proteome</keyword>
<dbReference type="InterPro" id="IPR037151">
    <property type="entry name" value="AlkB-like_sf"/>
</dbReference>
<dbReference type="Proteomes" id="UP001244341">
    <property type="component" value="Chromosome 13b"/>
</dbReference>
<reference evidence="3 4" key="1">
    <citation type="submission" date="2023-05" db="EMBL/GenBank/DDBJ databases">
        <title>A 100% complete, gapless, phased diploid assembly of the Scenedesmus obliquus UTEX 3031 genome.</title>
        <authorList>
            <person name="Biondi T.C."/>
            <person name="Hanschen E.R."/>
            <person name="Kwon T."/>
            <person name="Eng W."/>
            <person name="Kruse C.P.S."/>
            <person name="Koehler S.I."/>
            <person name="Kunde Y."/>
            <person name="Gleasner C.D."/>
            <person name="You Mak K.T."/>
            <person name="Polle J."/>
            <person name="Hovde B.T."/>
            <person name="Starkenburg S.R."/>
        </authorList>
    </citation>
    <scope>NUCLEOTIDE SEQUENCE [LARGE SCALE GENOMIC DNA]</scope>
    <source>
        <strain evidence="3 4">DOE0152z</strain>
    </source>
</reference>
<dbReference type="Gene3D" id="2.60.120.590">
    <property type="entry name" value="Alpha-ketoglutarate-dependent dioxygenase AlkB-like"/>
    <property type="match status" value="1"/>
</dbReference>
<protein>
    <recommendedName>
        <fullName evidence="2">Fe2OG dioxygenase domain-containing protein</fullName>
    </recommendedName>
</protein>
<evidence type="ECO:0000259" key="2">
    <source>
        <dbReference type="PROSITE" id="PS51471"/>
    </source>
</evidence>
<gene>
    <name evidence="3" type="ORF">OEZ85_000633</name>
</gene>